<sequence length="408" mass="48116">MPRRTKAVAKRIKNLVQSAKNRVDPYVVNTVEFVLSVLLSGATFCQSEFQFMLNNIKVPSEATFHRVQEKVGCVIIEVARESVNYWKSRMRKCSGLLFDGSWSQRRNAMFCYVQFVEEKLKKIVDWEVISKSFKNFKGNFNGKSNEMEFEGLKRMLKRWNNEKRVNFFVHDGDVKIVSTIKNTFKGIREYRDPGHFLNNIQKKLKLPEFRILSSISKNLLRWLRQLLNDTHMSIKTKKFLWLNSAKHYAGNHKFCPDPEKCKMIKPWKYAKNKTAIKTFKKFLEDTVKIFDMVKKIHSTQVVESINHIKAMLANKNINWHASWPIRMAVTILHFNESMFETIVAIRYRLNLPTMPEMMNRYFRMYDTTKDLIKAFKNSKQVQKKFAALRAIKRGLQATDDCITLKSHK</sequence>
<gene>
    <name evidence="2" type="ORF">TVAG_169100</name>
</gene>
<dbReference type="PANTHER" id="PTHR31751">
    <property type="entry name" value="SI:CH211-108C17.2-RELATED-RELATED"/>
    <property type="match status" value="1"/>
</dbReference>
<dbReference type="AlphaFoldDB" id="A2EWS8"/>
<dbReference type="VEuPathDB" id="TrichDB:TVAG_TEG_DS113521_2_1"/>
<dbReference type="InterPro" id="IPR049012">
    <property type="entry name" value="Mutator_transp_dom"/>
</dbReference>
<dbReference type="Proteomes" id="UP000001542">
    <property type="component" value="Unassembled WGS sequence"/>
</dbReference>
<evidence type="ECO:0000259" key="1">
    <source>
        <dbReference type="Pfam" id="PF20700"/>
    </source>
</evidence>
<reference evidence="2" key="1">
    <citation type="submission" date="2006-10" db="EMBL/GenBank/DDBJ databases">
        <authorList>
            <person name="Amadeo P."/>
            <person name="Zhao Q."/>
            <person name="Wortman J."/>
            <person name="Fraser-Liggett C."/>
            <person name="Carlton J."/>
        </authorList>
    </citation>
    <scope>NUCLEOTIDE SEQUENCE</scope>
    <source>
        <strain evidence="2">G3</strain>
    </source>
</reference>
<reference evidence="2" key="2">
    <citation type="journal article" date="2007" name="Science">
        <title>Draft genome sequence of the sexually transmitted pathogen Trichomonas vaginalis.</title>
        <authorList>
            <person name="Carlton J.M."/>
            <person name="Hirt R.P."/>
            <person name="Silva J.C."/>
            <person name="Delcher A.L."/>
            <person name="Schatz M."/>
            <person name="Zhao Q."/>
            <person name="Wortman J.R."/>
            <person name="Bidwell S.L."/>
            <person name="Alsmark U.C.M."/>
            <person name="Besteiro S."/>
            <person name="Sicheritz-Ponten T."/>
            <person name="Noel C.J."/>
            <person name="Dacks J.B."/>
            <person name="Foster P.G."/>
            <person name="Simillion C."/>
            <person name="Van de Peer Y."/>
            <person name="Miranda-Saavedra D."/>
            <person name="Barton G.J."/>
            <person name="Westrop G.D."/>
            <person name="Mueller S."/>
            <person name="Dessi D."/>
            <person name="Fiori P.L."/>
            <person name="Ren Q."/>
            <person name="Paulsen I."/>
            <person name="Zhang H."/>
            <person name="Bastida-Corcuera F.D."/>
            <person name="Simoes-Barbosa A."/>
            <person name="Brown M.T."/>
            <person name="Hayes R.D."/>
            <person name="Mukherjee M."/>
            <person name="Okumura C.Y."/>
            <person name="Schneider R."/>
            <person name="Smith A.J."/>
            <person name="Vanacova S."/>
            <person name="Villalvazo M."/>
            <person name="Haas B.J."/>
            <person name="Pertea M."/>
            <person name="Feldblyum T.V."/>
            <person name="Utterback T.R."/>
            <person name="Shu C.L."/>
            <person name="Osoegawa K."/>
            <person name="de Jong P.J."/>
            <person name="Hrdy I."/>
            <person name="Horvathova L."/>
            <person name="Zubacova Z."/>
            <person name="Dolezal P."/>
            <person name="Malik S.B."/>
            <person name="Logsdon J.M. Jr."/>
            <person name="Henze K."/>
            <person name="Gupta A."/>
            <person name="Wang C.C."/>
            <person name="Dunne R.L."/>
            <person name="Upcroft J.A."/>
            <person name="Upcroft P."/>
            <person name="White O."/>
            <person name="Salzberg S.L."/>
            <person name="Tang P."/>
            <person name="Chiu C.-H."/>
            <person name="Lee Y.-S."/>
            <person name="Embley T.M."/>
            <person name="Coombs G.H."/>
            <person name="Mottram J.C."/>
            <person name="Tachezy J."/>
            <person name="Fraser-Liggett C.M."/>
            <person name="Johnson P.J."/>
        </authorList>
    </citation>
    <scope>NUCLEOTIDE SEQUENCE [LARGE SCALE GENOMIC DNA]</scope>
    <source>
        <strain evidence="2">G3</strain>
    </source>
</reference>
<dbReference type="OrthoDB" id="10578437at2759"/>
<dbReference type="KEGG" id="tva:4760748"/>
<keyword evidence="3" id="KW-1185">Reference proteome</keyword>
<dbReference type="PANTHER" id="PTHR31751:SF7">
    <property type="entry name" value="THAP-TYPE DOMAIN-CONTAINING PROTEIN"/>
    <property type="match status" value="1"/>
</dbReference>
<evidence type="ECO:0000313" key="2">
    <source>
        <dbReference type="EMBL" id="EAY02908.1"/>
    </source>
</evidence>
<dbReference type="VEuPathDB" id="TrichDB:TVAGG3_0211730"/>
<dbReference type="InParanoid" id="A2EWS8"/>
<organism evidence="2 3">
    <name type="scientific">Trichomonas vaginalis (strain ATCC PRA-98 / G3)</name>
    <dbReference type="NCBI Taxonomy" id="412133"/>
    <lineage>
        <taxon>Eukaryota</taxon>
        <taxon>Metamonada</taxon>
        <taxon>Parabasalia</taxon>
        <taxon>Trichomonadida</taxon>
        <taxon>Trichomonadidae</taxon>
        <taxon>Trichomonas</taxon>
    </lineage>
</organism>
<feature type="domain" description="Mutator-like transposase" evidence="1">
    <location>
        <begin position="32"/>
        <end position="205"/>
    </location>
</feature>
<dbReference type="EMBL" id="DS113521">
    <property type="protein sequence ID" value="EAY02908.1"/>
    <property type="molecule type" value="Genomic_DNA"/>
</dbReference>
<accession>A2EWS8</accession>
<evidence type="ECO:0000313" key="3">
    <source>
        <dbReference type="Proteomes" id="UP000001542"/>
    </source>
</evidence>
<dbReference type="OMA" id="GCVIIEV"/>
<proteinExistence type="predicted"/>
<dbReference type="Pfam" id="PF20700">
    <property type="entry name" value="Mutator"/>
    <property type="match status" value="1"/>
</dbReference>
<name>A2EWS8_TRIV3</name>
<protein>
    <recommendedName>
        <fullName evidence="1">Mutator-like transposase domain-containing protein</fullName>
    </recommendedName>
</protein>